<dbReference type="GO" id="GO:0016301">
    <property type="term" value="F:kinase activity"/>
    <property type="evidence" value="ECO:0007669"/>
    <property type="project" value="UniProtKB-KW"/>
</dbReference>
<evidence type="ECO:0000256" key="4">
    <source>
        <dbReference type="ARBA" id="ARBA00022840"/>
    </source>
</evidence>
<dbReference type="Gene3D" id="2.60.200.40">
    <property type="match status" value="1"/>
</dbReference>
<dbReference type="EMBL" id="QZKI01000040">
    <property type="protein sequence ID" value="RJP72740.1"/>
    <property type="molecule type" value="Genomic_DNA"/>
</dbReference>
<proteinExistence type="predicted"/>
<dbReference type="NCBIfam" id="TIGR00147">
    <property type="entry name" value="YegS/Rv2252/BmrU family lipid kinase"/>
    <property type="match status" value="1"/>
</dbReference>
<dbReference type="Pfam" id="PF00781">
    <property type="entry name" value="DAGK_cat"/>
    <property type="match status" value="1"/>
</dbReference>
<dbReference type="Pfam" id="PF19279">
    <property type="entry name" value="YegS_C"/>
    <property type="match status" value="1"/>
</dbReference>
<evidence type="ECO:0000259" key="5">
    <source>
        <dbReference type="PROSITE" id="PS50146"/>
    </source>
</evidence>
<dbReference type="InterPro" id="IPR017438">
    <property type="entry name" value="ATP-NAD_kinase_N"/>
</dbReference>
<dbReference type="InterPro" id="IPR001206">
    <property type="entry name" value="Diacylglycerol_kinase_cat_dom"/>
</dbReference>
<reference evidence="6 7" key="1">
    <citation type="journal article" date="2017" name="ISME J.">
        <title>Energy and carbon metabolisms in a deep terrestrial subsurface fluid microbial community.</title>
        <authorList>
            <person name="Momper L."/>
            <person name="Jungbluth S.P."/>
            <person name="Lee M.D."/>
            <person name="Amend J.P."/>
        </authorList>
    </citation>
    <scope>NUCLEOTIDE SEQUENCE [LARGE SCALE GENOMIC DNA]</scope>
    <source>
        <strain evidence="6">SURF_17</strain>
    </source>
</reference>
<evidence type="ECO:0000256" key="3">
    <source>
        <dbReference type="ARBA" id="ARBA00022777"/>
    </source>
</evidence>
<protein>
    <submittedName>
        <fullName evidence="6">Diacylglycerol kinase family lipid kinase</fullName>
    </submittedName>
</protein>
<dbReference type="AlphaFoldDB" id="A0A419F2N6"/>
<name>A0A419F2N6_9BACT</name>
<dbReference type="InterPro" id="IPR045540">
    <property type="entry name" value="YegS/DAGK_C"/>
</dbReference>
<dbReference type="Gene3D" id="3.40.50.10330">
    <property type="entry name" value="Probable inorganic polyphosphate/atp-NAD kinase, domain 1"/>
    <property type="match status" value="1"/>
</dbReference>
<sequence length="312" mass="33638">MGTGNFRTKFIVNPASANGSTQKLWNQIEGVIRESVGAVDASFTARANHATELTHRALLDGFEMVVGVGGDGTINEVVNGFFNAGSLINPEAVLGVISRGTGSDFIKTLGIPKEIAAASRTLCGHAVKRCDVGRFTCKGHDGSDIERYFINIADFGIGGETVERVNRTTKALGGFVSFFYGAVSTLLTYKGKRVRVRVDDSYEAEKVVQNVIVANGQYFGGGMWIAPRAQVDDGLFDILIIDDMGRLESFRNIVKLYKGAHLDHPKVLYLQGKTVVADSPDVVLLDVEGEQIGRLPARFDIIPAAVKVKVEG</sequence>
<dbReference type="GO" id="GO:0005524">
    <property type="term" value="F:ATP binding"/>
    <property type="evidence" value="ECO:0007669"/>
    <property type="project" value="UniProtKB-KW"/>
</dbReference>
<organism evidence="6 7">
    <name type="scientific">Candidatus Abyssobacteria bacterium SURF_17</name>
    <dbReference type="NCBI Taxonomy" id="2093361"/>
    <lineage>
        <taxon>Bacteria</taxon>
        <taxon>Pseudomonadati</taxon>
        <taxon>Candidatus Hydrogenedentota</taxon>
        <taxon>Candidatus Abyssobacteria</taxon>
    </lineage>
</organism>
<evidence type="ECO:0000313" key="6">
    <source>
        <dbReference type="EMBL" id="RJP72740.1"/>
    </source>
</evidence>
<dbReference type="SUPFAM" id="SSF111331">
    <property type="entry name" value="NAD kinase/diacylglycerol kinase-like"/>
    <property type="match status" value="1"/>
</dbReference>
<dbReference type="GO" id="GO:0008654">
    <property type="term" value="P:phospholipid biosynthetic process"/>
    <property type="evidence" value="ECO:0007669"/>
    <property type="project" value="InterPro"/>
</dbReference>
<dbReference type="PANTHER" id="PTHR12358">
    <property type="entry name" value="SPHINGOSINE KINASE"/>
    <property type="match status" value="1"/>
</dbReference>
<feature type="domain" description="DAGKc" evidence="5">
    <location>
        <begin position="3"/>
        <end position="139"/>
    </location>
</feature>
<gene>
    <name evidence="6" type="ORF">C4532_05535</name>
</gene>
<accession>A0A419F2N6</accession>
<dbReference type="Proteomes" id="UP000285961">
    <property type="component" value="Unassembled WGS sequence"/>
</dbReference>
<dbReference type="InterPro" id="IPR005218">
    <property type="entry name" value="Diacylglycerol/lipid_kinase"/>
</dbReference>
<dbReference type="PROSITE" id="PS50146">
    <property type="entry name" value="DAGK"/>
    <property type="match status" value="1"/>
</dbReference>
<keyword evidence="1" id="KW-0808">Transferase</keyword>
<keyword evidence="2" id="KW-0547">Nucleotide-binding</keyword>
<keyword evidence="4" id="KW-0067">ATP-binding</keyword>
<evidence type="ECO:0000313" key="7">
    <source>
        <dbReference type="Proteomes" id="UP000285961"/>
    </source>
</evidence>
<evidence type="ECO:0000256" key="1">
    <source>
        <dbReference type="ARBA" id="ARBA00022679"/>
    </source>
</evidence>
<dbReference type="PANTHER" id="PTHR12358:SF54">
    <property type="entry name" value="SPHINGOSINE KINASE RELATED PROTEIN"/>
    <property type="match status" value="1"/>
</dbReference>
<comment type="caution">
    <text evidence="6">The sequence shown here is derived from an EMBL/GenBank/DDBJ whole genome shotgun (WGS) entry which is preliminary data.</text>
</comment>
<evidence type="ECO:0000256" key="2">
    <source>
        <dbReference type="ARBA" id="ARBA00022741"/>
    </source>
</evidence>
<dbReference type="InterPro" id="IPR050187">
    <property type="entry name" value="Lipid_Phosphate_FormReg"/>
</dbReference>
<keyword evidence="3 6" id="KW-0418">Kinase</keyword>
<dbReference type="InterPro" id="IPR016064">
    <property type="entry name" value="NAD/diacylglycerol_kinase_sf"/>
</dbReference>
<dbReference type="SMART" id="SM00046">
    <property type="entry name" value="DAGKc"/>
    <property type="match status" value="1"/>
</dbReference>